<organism evidence="2 3">
    <name type="scientific">Paraphaeosphaeria sporulosa</name>
    <dbReference type="NCBI Taxonomy" id="1460663"/>
    <lineage>
        <taxon>Eukaryota</taxon>
        <taxon>Fungi</taxon>
        <taxon>Dikarya</taxon>
        <taxon>Ascomycota</taxon>
        <taxon>Pezizomycotina</taxon>
        <taxon>Dothideomycetes</taxon>
        <taxon>Pleosporomycetidae</taxon>
        <taxon>Pleosporales</taxon>
        <taxon>Massarineae</taxon>
        <taxon>Didymosphaeriaceae</taxon>
        <taxon>Paraphaeosphaeria</taxon>
    </lineage>
</organism>
<keyword evidence="3" id="KW-1185">Reference proteome</keyword>
<reference evidence="2 3" key="1">
    <citation type="submission" date="2016-05" db="EMBL/GenBank/DDBJ databases">
        <title>Comparative analysis of secretome profiles of manganese(II)-oxidizing ascomycete fungi.</title>
        <authorList>
            <consortium name="DOE Joint Genome Institute"/>
            <person name="Zeiner C.A."/>
            <person name="Purvine S.O."/>
            <person name="Zink E.M."/>
            <person name="Wu S."/>
            <person name="Pasa-Tolic L."/>
            <person name="Chaput D.L."/>
            <person name="Haridas S."/>
            <person name="Grigoriev I.V."/>
            <person name="Santelli C.M."/>
            <person name="Hansel C.M."/>
        </authorList>
    </citation>
    <scope>NUCLEOTIDE SEQUENCE [LARGE SCALE GENOMIC DNA]</scope>
    <source>
        <strain evidence="2 3">AP3s5-JAC2a</strain>
    </source>
</reference>
<feature type="region of interest" description="Disordered" evidence="1">
    <location>
        <begin position="71"/>
        <end position="93"/>
    </location>
</feature>
<name>A0A177CMG5_9PLEO</name>
<evidence type="ECO:0000313" key="3">
    <source>
        <dbReference type="Proteomes" id="UP000077069"/>
    </source>
</evidence>
<dbReference type="InParanoid" id="A0A177CMG5"/>
<dbReference type="GeneID" id="28770126"/>
<feature type="region of interest" description="Disordered" evidence="1">
    <location>
        <begin position="188"/>
        <end position="214"/>
    </location>
</feature>
<dbReference type="AlphaFoldDB" id="A0A177CMG5"/>
<gene>
    <name evidence="2" type="ORF">CC84DRAFT_533029</name>
</gene>
<dbReference type="RefSeq" id="XP_018038364.1">
    <property type="nucleotide sequence ID" value="XM_018186640.1"/>
</dbReference>
<feature type="region of interest" description="Disordered" evidence="1">
    <location>
        <begin position="277"/>
        <end position="302"/>
    </location>
</feature>
<dbReference type="EMBL" id="KV441550">
    <property type="protein sequence ID" value="OAG07999.1"/>
    <property type="molecule type" value="Genomic_DNA"/>
</dbReference>
<evidence type="ECO:0000256" key="1">
    <source>
        <dbReference type="SAM" id="MobiDB-lite"/>
    </source>
</evidence>
<sequence>MASIYLVNALYNKPSARATPAMQGMTEVKQEVVASDDQSAVAVKEPATTTVTTDSAAAAAAATGMGGQTIGAGQAEVKSEQREQQKGAGDAMHPARQLMVEFLGPLDEEPEPVPYRVTGANMAPLGQTPQHGPKKRGKGAMNKHKLVAPKPPASGNIQGARERASKAVAPSPIAAVRFGQRVLAFSGNQVNAERDPHRRAQAGEGYEAPSSPAPASGVLFGHALVKQEEAAQDTFVHPRPNPFALAAATVLSSPQQAGPVPFHPMVGPDQLHRPVSSVGAPPNTLAVRPKQLESDPASDPEIRIRELEDENLGLRQAGFFKDREIRKLKAELLELGIRPSAAQDAAIEASMKGVEAGIKRPRYDENVGGSVMEP</sequence>
<evidence type="ECO:0000313" key="2">
    <source>
        <dbReference type="EMBL" id="OAG07999.1"/>
    </source>
</evidence>
<accession>A0A177CMG5</accession>
<proteinExistence type="predicted"/>
<dbReference type="Proteomes" id="UP000077069">
    <property type="component" value="Unassembled WGS sequence"/>
</dbReference>
<dbReference type="OrthoDB" id="3785005at2759"/>
<protein>
    <submittedName>
        <fullName evidence="2">Uncharacterized protein</fullName>
    </submittedName>
</protein>
<feature type="region of interest" description="Disordered" evidence="1">
    <location>
        <begin position="121"/>
        <end position="140"/>
    </location>
</feature>